<accession>A0A914VJ31</accession>
<dbReference type="Gene3D" id="3.30.530.20">
    <property type="match status" value="1"/>
</dbReference>
<feature type="domain" description="CARD" evidence="1">
    <location>
        <begin position="1"/>
        <end position="75"/>
    </location>
</feature>
<dbReference type="InterPro" id="IPR011029">
    <property type="entry name" value="DEATH-like_dom_sf"/>
</dbReference>
<reference evidence="3" key="1">
    <citation type="submission" date="2022-11" db="UniProtKB">
        <authorList>
            <consortium name="WormBaseParasite"/>
        </authorList>
    </citation>
    <scope>IDENTIFICATION</scope>
</reference>
<dbReference type="WBParaSite" id="PSAMB.scaffold2098size25447.g16478.t1">
    <property type="protein sequence ID" value="PSAMB.scaffold2098size25447.g16478.t1"/>
    <property type="gene ID" value="PSAMB.scaffold2098size25447.g16478"/>
</dbReference>
<organism evidence="2 3">
    <name type="scientific">Plectus sambesii</name>
    <dbReference type="NCBI Taxonomy" id="2011161"/>
    <lineage>
        <taxon>Eukaryota</taxon>
        <taxon>Metazoa</taxon>
        <taxon>Ecdysozoa</taxon>
        <taxon>Nematoda</taxon>
        <taxon>Chromadorea</taxon>
        <taxon>Plectida</taxon>
        <taxon>Plectina</taxon>
        <taxon>Plectoidea</taxon>
        <taxon>Plectidae</taxon>
        <taxon>Plectus</taxon>
    </lineage>
</organism>
<dbReference type="SUPFAM" id="SSF55961">
    <property type="entry name" value="Bet v1-like"/>
    <property type="match status" value="1"/>
</dbReference>
<dbReference type="InterPro" id="IPR023393">
    <property type="entry name" value="START-like_dom_sf"/>
</dbReference>
<dbReference type="GO" id="GO:0008289">
    <property type="term" value="F:lipid binding"/>
    <property type="evidence" value="ECO:0007669"/>
    <property type="project" value="InterPro"/>
</dbReference>
<evidence type="ECO:0000313" key="3">
    <source>
        <dbReference type="WBParaSite" id="PSAMB.scaffold2098size25447.g16478.t1"/>
    </source>
</evidence>
<dbReference type="InterPro" id="IPR037939">
    <property type="entry name" value="CRADD"/>
</dbReference>
<dbReference type="PROSITE" id="PS50209">
    <property type="entry name" value="CARD"/>
    <property type="match status" value="1"/>
</dbReference>
<dbReference type="CDD" id="cd01671">
    <property type="entry name" value="CARD"/>
    <property type="match status" value="1"/>
</dbReference>
<dbReference type="InterPro" id="IPR002913">
    <property type="entry name" value="START_lipid-bd_dom"/>
</dbReference>
<dbReference type="Pfam" id="PF01852">
    <property type="entry name" value="START"/>
    <property type="match status" value="1"/>
</dbReference>
<dbReference type="Pfam" id="PF00619">
    <property type="entry name" value="CARD"/>
    <property type="match status" value="1"/>
</dbReference>
<name>A0A914VJ31_9BILA</name>
<dbReference type="AlphaFoldDB" id="A0A914VJ31"/>
<dbReference type="SUPFAM" id="SSF47986">
    <property type="entry name" value="DEATH domain"/>
    <property type="match status" value="1"/>
</dbReference>
<evidence type="ECO:0000259" key="1">
    <source>
        <dbReference type="PROSITE" id="PS50209"/>
    </source>
</evidence>
<dbReference type="GO" id="GO:0042981">
    <property type="term" value="P:regulation of apoptotic process"/>
    <property type="evidence" value="ECO:0007669"/>
    <property type="project" value="InterPro"/>
</dbReference>
<dbReference type="GO" id="GO:0070513">
    <property type="term" value="F:death domain binding"/>
    <property type="evidence" value="ECO:0007669"/>
    <property type="project" value="InterPro"/>
</dbReference>
<dbReference type="InterPro" id="IPR001315">
    <property type="entry name" value="CARD"/>
</dbReference>
<evidence type="ECO:0000313" key="2">
    <source>
        <dbReference type="Proteomes" id="UP000887566"/>
    </source>
</evidence>
<proteinExistence type="predicted"/>
<keyword evidence="2" id="KW-1185">Reference proteome</keyword>
<dbReference type="Proteomes" id="UP000887566">
    <property type="component" value="Unplaced"/>
</dbReference>
<sequence length="404" mass="47025">MNQEDMDRINTNIEILVRDMETSLIARSLIAAGIFNYNHFELIQAKSTRHEKNHELLTILRCRGPHAFQAFLTALHKAGPGQEHLLELMNRDSHLTPSLSASGVELDALTSRFEFLASRQQINDQLPEPSLITDSNVPSSNLHNTDKMRKKFFETANQAFEELITKYFNTDYFEYETFKNWDIIKEEYDARRRSNTLIYRCNPQPSDEPYTLFGMKTELDASAELHFRDLLSNVELEILENPDYESVKRIDWIDEQSDIIHVVPRHFNIFITGREVVMARHWRKINNAYILCGRSIETDKVPPSATKYRYYTRFAAARYTPVPGNENQCVYEALVSGDPGGWVSGWFTSIYDKLLGNLIINEVHLQQKKDDRINRCLRSDCRNRGPKICLYCKNIYDFSNSVFQ</sequence>
<dbReference type="SMART" id="SM00114">
    <property type="entry name" value="CARD"/>
    <property type="match status" value="1"/>
</dbReference>
<dbReference type="PANTHER" id="PTHR15034">
    <property type="entry name" value="DEATH DOMAIN-CONTAINING PROTEIN CRADD"/>
    <property type="match status" value="1"/>
</dbReference>
<dbReference type="Gene3D" id="1.10.533.10">
    <property type="entry name" value="Death Domain, Fas"/>
    <property type="match status" value="1"/>
</dbReference>
<protein>
    <submittedName>
        <fullName evidence="3">CARD domain-containing protein</fullName>
    </submittedName>
</protein>
<dbReference type="PANTHER" id="PTHR15034:SF5">
    <property type="entry name" value="DEATH DOMAIN-CONTAINING PROTEIN CRADD"/>
    <property type="match status" value="1"/>
</dbReference>
<dbReference type="GO" id="GO:0002020">
    <property type="term" value="F:protease binding"/>
    <property type="evidence" value="ECO:0007669"/>
    <property type="project" value="InterPro"/>
</dbReference>